<protein>
    <submittedName>
        <fullName evidence="1">Uncharacterized protein</fullName>
    </submittedName>
</protein>
<evidence type="ECO:0000313" key="1">
    <source>
        <dbReference type="EMBL" id="KAE9382818.1"/>
    </source>
</evidence>
<accession>A0A6A4GBP6</accession>
<name>A0A6A4GBP6_9AGAR</name>
<gene>
    <name evidence="1" type="ORF">BT96DRAFT_1010003</name>
</gene>
<evidence type="ECO:0000313" key="2">
    <source>
        <dbReference type="Proteomes" id="UP000799118"/>
    </source>
</evidence>
<organism evidence="1 2">
    <name type="scientific">Gymnopus androsaceus JB14</name>
    <dbReference type="NCBI Taxonomy" id="1447944"/>
    <lineage>
        <taxon>Eukaryota</taxon>
        <taxon>Fungi</taxon>
        <taxon>Dikarya</taxon>
        <taxon>Basidiomycota</taxon>
        <taxon>Agaricomycotina</taxon>
        <taxon>Agaricomycetes</taxon>
        <taxon>Agaricomycetidae</taxon>
        <taxon>Agaricales</taxon>
        <taxon>Marasmiineae</taxon>
        <taxon>Omphalotaceae</taxon>
        <taxon>Gymnopus</taxon>
    </lineage>
</organism>
<dbReference type="EMBL" id="ML770961">
    <property type="protein sequence ID" value="KAE9382818.1"/>
    <property type="molecule type" value="Genomic_DNA"/>
</dbReference>
<reference evidence="1" key="1">
    <citation type="journal article" date="2019" name="Environ. Microbiol.">
        <title>Fungal ecological strategies reflected in gene transcription - a case study of two litter decomposers.</title>
        <authorList>
            <person name="Barbi F."/>
            <person name="Kohler A."/>
            <person name="Barry K."/>
            <person name="Baskaran P."/>
            <person name="Daum C."/>
            <person name="Fauchery L."/>
            <person name="Ihrmark K."/>
            <person name="Kuo A."/>
            <person name="LaButti K."/>
            <person name="Lipzen A."/>
            <person name="Morin E."/>
            <person name="Grigoriev I.V."/>
            <person name="Henrissat B."/>
            <person name="Lindahl B."/>
            <person name="Martin F."/>
        </authorList>
    </citation>
    <scope>NUCLEOTIDE SEQUENCE</scope>
    <source>
        <strain evidence="1">JB14</strain>
    </source>
</reference>
<sequence>MHPKQLVDEYLFSNLSTYHELPYQQLNLRTLALLVLKGKGYPENFLDTIRDFSLSTESCEPQIKSVRQKDKRREARIERAAVHANLDENARATWPQLIPKRTILSCIEAYHANVQYKRLNVCACCGSEDRKRTGQHVSLADCPDLSILKVTDPYILQHTPTWRFTYIARTLDGLMLDPDGLPVSRMPH</sequence>
<dbReference type="AlphaFoldDB" id="A0A6A4GBP6"/>
<keyword evidence="2" id="KW-1185">Reference proteome</keyword>
<dbReference type="Proteomes" id="UP000799118">
    <property type="component" value="Unassembled WGS sequence"/>
</dbReference>
<proteinExistence type="predicted"/>